<evidence type="ECO:0000313" key="6">
    <source>
        <dbReference type="EMBL" id="KAG2393543.1"/>
    </source>
</evidence>
<name>A0AA88GYU3_NAELO</name>
<dbReference type="Pfam" id="PF05577">
    <property type="entry name" value="Peptidase_S28"/>
    <property type="match status" value="1"/>
</dbReference>
<evidence type="ECO:0000256" key="4">
    <source>
        <dbReference type="ARBA" id="ARBA00022801"/>
    </source>
</evidence>
<evidence type="ECO:0000313" key="7">
    <source>
        <dbReference type="Proteomes" id="UP000816034"/>
    </source>
</evidence>
<protein>
    <submittedName>
        <fullName evidence="6">Uncharacterized protein</fullName>
    </submittedName>
</protein>
<dbReference type="PANTHER" id="PTHR11010">
    <property type="entry name" value="PROTEASE S28 PRO-X CARBOXYPEPTIDASE-RELATED"/>
    <property type="match status" value="1"/>
</dbReference>
<dbReference type="GO" id="GO:0008239">
    <property type="term" value="F:dipeptidyl-peptidase activity"/>
    <property type="evidence" value="ECO:0007669"/>
    <property type="project" value="TreeGrafter"/>
</dbReference>
<dbReference type="RefSeq" id="XP_044555437.1">
    <property type="nucleotide sequence ID" value="XM_044697005.1"/>
</dbReference>
<dbReference type="GO" id="GO:0006508">
    <property type="term" value="P:proteolysis"/>
    <property type="evidence" value="ECO:0007669"/>
    <property type="project" value="UniProtKB-KW"/>
</dbReference>
<dbReference type="GeneID" id="68099528"/>
<proteinExistence type="inferred from homology"/>
<dbReference type="InterPro" id="IPR042269">
    <property type="entry name" value="Ser_carbopepase_S28_SKS"/>
</dbReference>
<dbReference type="PANTHER" id="PTHR11010:SF117">
    <property type="entry name" value="SERINE PROTEASE 16"/>
    <property type="match status" value="1"/>
</dbReference>
<dbReference type="Proteomes" id="UP000816034">
    <property type="component" value="Unassembled WGS sequence"/>
</dbReference>
<comment type="similarity">
    <text evidence="1">Belongs to the peptidase S28 family.</text>
</comment>
<keyword evidence="7" id="KW-1185">Reference proteome</keyword>
<evidence type="ECO:0000256" key="5">
    <source>
        <dbReference type="ARBA" id="ARBA00023180"/>
    </source>
</evidence>
<keyword evidence="2" id="KW-0645">Protease</keyword>
<comment type="caution">
    <text evidence="6">The sequence shown here is derived from an EMBL/GenBank/DDBJ whole genome shotgun (WGS) entry which is preliminary data.</text>
</comment>
<dbReference type="SUPFAM" id="SSF53474">
    <property type="entry name" value="alpha/beta-Hydrolases"/>
    <property type="match status" value="1"/>
</dbReference>
<reference evidence="6 7" key="1">
    <citation type="journal article" date="2018" name="BMC Genomics">
        <title>The genome of Naegleria lovaniensis, the basis for a comparative approach to unravel pathogenicity factors of the human pathogenic amoeba N. fowleri.</title>
        <authorList>
            <person name="Liechti N."/>
            <person name="Schurch N."/>
            <person name="Bruggmann R."/>
            <person name="Wittwer M."/>
        </authorList>
    </citation>
    <scope>NUCLEOTIDE SEQUENCE [LARGE SCALE GENOMIC DNA]</scope>
    <source>
        <strain evidence="6 7">ATCC 30569</strain>
    </source>
</reference>
<keyword evidence="4" id="KW-0378">Hydrolase</keyword>
<dbReference type="FunFam" id="1.20.120.980:FF:000003">
    <property type="entry name" value="Serine protease 16"/>
    <property type="match status" value="1"/>
</dbReference>
<dbReference type="Gene3D" id="1.20.120.980">
    <property type="entry name" value="Serine carboxypeptidase S28, SKS domain"/>
    <property type="match status" value="1"/>
</dbReference>
<dbReference type="AlphaFoldDB" id="A0AA88GYU3"/>
<accession>A0AA88GYU3</accession>
<dbReference type="EMBL" id="PYSW02000002">
    <property type="protein sequence ID" value="KAG2393543.1"/>
    <property type="molecule type" value="Genomic_DNA"/>
</dbReference>
<keyword evidence="3" id="KW-0732">Signal</keyword>
<evidence type="ECO:0000256" key="2">
    <source>
        <dbReference type="ARBA" id="ARBA00022670"/>
    </source>
</evidence>
<evidence type="ECO:0000256" key="1">
    <source>
        <dbReference type="ARBA" id="ARBA00011079"/>
    </source>
</evidence>
<keyword evidence="5" id="KW-0325">Glycoprotein</keyword>
<evidence type="ECO:0000256" key="3">
    <source>
        <dbReference type="ARBA" id="ARBA00022729"/>
    </source>
</evidence>
<dbReference type="GO" id="GO:0070008">
    <property type="term" value="F:serine-type exopeptidase activity"/>
    <property type="evidence" value="ECO:0007669"/>
    <property type="project" value="InterPro"/>
</dbReference>
<gene>
    <name evidence="6" type="ORF">C9374_007074</name>
</gene>
<dbReference type="InterPro" id="IPR029058">
    <property type="entry name" value="AB_hydrolase_fold"/>
</dbReference>
<sequence length="504" mass="56501">MFQQDKTACFMALVVSVVAVAVLLTTSIHARVLTRTKYVGALNHRLLQKNRNLFLREAASSGAVDQWMTQTLDHFDPQNTETFQQRFWINDTMWNRAYNGPVFIIIGGEGPASAGYVNGHFITNEYAKRYGALIAALEHRFYGESVPRQSLSTQNLRYLTSEQALQDLVEFRSYLIKKYNINEAKTKFVSFGGSYSGNLSAWLKLKYPHLFVGAIASSGPVLAQLEFPEYMMVVQNSVGPKCADRIRQANTLAEQLLLSPAGRQRVAKLFNVCNPESLTDINDVATFFSTLSDGVCEIVQYNLDNNGQKAFNITSMCNIIESGPDALESFANWVNTFNSYSGNSCSENLYSDMINQMKDERPFPKNQNAAGRAWTYQTCVEFGYYQDAVGDKQPFSTKITLQYFLQQCSEVFGINGMKPDIAFTNNMYGAKNIDTTNTVFTSGSVDPWSVLAVTQQTQYIPQSNVFHMQGTAHCADLYASSPNDLPTLTHTRSETQKLMDKWLA</sequence>
<organism evidence="6 7">
    <name type="scientific">Naegleria lovaniensis</name>
    <name type="common">Amoeba</name>
    <dbReference type="NCBI Taxonomy" id="51637"/>
    <lineage>
        <taxon>Eukaryota</taxon>
        <taxon>Discoba</taxon>
        <taxon>Heterolobosea</taxon>
        <taxon>Tetramitia</taxon>
        <taxon>Eutetramitia</taxon>
        <taxon>Vahlkampfiidae</taxon>
        <taxon>Naegleria</taxon>
    </lineage>
</organism>
<dbReference type="Gene3D" id="3.40.50.1820">
    <property type="entry name" value="alpha/beta hydrolase"/>
    <property type="match status" value="1"/>
</dbReference>
<dbReference type="InterPro" id="IPR008758">
    <property type="entry name" value="Peptidase_S28"/>
</dbReference>